<dbReference type="RefSeq" id="WP_183324142.1">
    <property type="nucleotide sequence ID" value="NZ_JACHXP010000002.1"/>
</dbReference>
<name>A0A839V9I8_9GAMM</name>
<dbReference type="PANTHER" id="PTHR40691:SF3">
    <property type="entry name" value="(NA+)-NQR MATURATION NQRM"/>
    <property type="match status" value="1"/>
</dbReference>
<gene>
    <name evidence="2" type="ORF">FHR94_000609</name>
</gene>
<feature type="region of interest" description="Disordered" evidence="1">
    <location>
        <begin position="56"/>
        <end position="88"/>
    </location>
</feature>
<keyword evidence="3" id="KW-1185">Reference proteome</keyword>
<feature type="compositionally biased region" description="Basic and acidic residues" evidence="1">
    <location>
        <begin position="56"/>
        <end position="78"/>
    </location>
</feature>
<evidence type="ECO:0000256" key="1">
    <source>
        <dbReference type="SAM" id="MobiDB-lite"/>
    </source>
</evidence>
<evidence type="ECO:0000313" key="3">
    <source>
        <dbReference type="Proteomes" id="UP000547614"/>
    </source>
</evidence>
<proteinExistence type="predicted"/>
<dbReference type="Proteomes" id="UP000547614">
    <property type="component" value="Unassembled WGS sequence"/>
</dbReference>
<accession>A0A839V9I8</accession>
<dbReference type="InterPro" id="IPR007495">
    <property type="entry name" value="NqrM"/>
</dbReference>
<protein>
    <recommendedName>
        <fullName evidence="4">(Na+)-NQR maturation NqrM</fullName>
    </recommendedName>
</protein>
<evidence type="ECO:0008006" key="4">
    <source>
        <dbReference type="Google" id="ProtNLM"/>
    </source>
</evidence>
<dbReference type="Pfam" id="PF04400">
    <property type="entry name" value="NqrM"/>
    <property type="match status" value="1"/>
</dbReference>
<evidence type="ECO:0000313" key="2">
    <source>
        <dbReference type="EMBL" id="MBB3189387.1"/>
    </source>
</evidence>
<comment type="caution">
    <text evidence="2">The sequence shown here is derived from an EMBL/GenBank/DDBJ whole genome shotgun (WGS) entry which is preliminary data.</text>
</comment>
<organism evidence="2 3">
    <name type="scientific">Halomonas cerina</name>
    <dbReference type="NCBI Taxonomy" id="447424"/>
    <lineage>
        <taxon>Bacteria</taxon>
        <taxon>Pseudomonadati</taxon>
        <taxon>Pseudomonadota</taxon>
        <taxon>Gammaproteobacteria</taxon>
        <taxon>Oceanospirillales</taxon>
        <taxon>Halomonadaceae</taxon>
        <taxon>Halomonas</taxon>
    </lineage>
</organism>
<dbReference type="AlphaFoldDB" id="A0A839V9I8"/>
<dbReference type="EMBL" id="JACHXP010000002">
    <property type="protein sequence ID" value="MBB3189387.1"/>
    <property type="molecule type" value="Genomic_DNA"/>
</dbReference>
<reference evidence="2 3" key="1">
    <citation type="submission" date="2020-08" db="EMBL/GenBank/DDBJ databases">
        <title>Genomic Encyclopedia of Type Strains, Phase III (KMG-III): the genomes of soil and plant-associated and newly described type strains.</title>
        <authorList>
            <person name="Whitman W."/>
        </authorList>
    </citation>
    <scope>NUCLEOTIDE SEQUENCE [LARGE SCALE GENOMIC DNA]</scope>
    <source>
        <strain evidence="2 3">CECT 7282</strain>
    </source>
</reference>
<sequence>MSTFLVVLAFMLLIMAAMAIGVIMGRKPIAGSCGGLNQLGLKQGCEVCGGKDEVCEEQSRKPGDARHSARRRSDESRGADLGYDATRR</sequence>
<dbReference type="PANTHER" id="PTHR40691">
    <property type="entry name" value="(NA+)-NQR MATURATION NQRM"/>
    <property type="match status" value="1"/>
</dbReference>